<name>A0A0U1Q1G2_9BURK</name>
<dbReference type="GO" id="GO:0005886">
    <property type="term" value="C:plasma membrane"/>
    <property type="evidence" value="ECO:0007669"/>
    <property type="project" value="UniProtKB-SubCell"/>
</dbReference>
<feature type="transmembrane region" description="Helical" evidence="8">
    <location>
        <begin position="83"/>
        <end position="101"/>
    </location>
</feature>
<evidence type="ECO:0000313" key="10">
    <source>
        <dbReference type="EMBL" id="KKW68581.1"/>
    </source>
</evidence>
<feature type="transmembrane region" description="Helical" evidence="8">
    <location>
        <begin position="447"/>
        <end position="467"/>
    </location>
</feature>
<organism evidence="10 11">
    <name type="scientific">Lampropedia cohaerens</name>
    <dbReference type="NCBI Taxonomy" id="1610491"/>
    <lineage>
        <taxon>Bacteria</taxon>
        <taxon>Pseudomonadati</taxon>
        <taxon>Pseudomonadota</taxon>
        <taxon>Betaproteobacteria</taxon>
        <taxon>Burkholderiales</taxon>
        <taxon>Comamonadaceae</taxon>
        <taxon>Lampropedia</taxon>
    </lineage>
</organism>
<evidence type="ECO:0000256" key="7">
    <source>
        <dbReference type="RuleBase" id="RU000320"/>
    </source>
</evidence>
<feature type="transmembrane region" description="Helical" evidence="8">
    <location>
        <begin position="371"/>
        <end position="394"/>
    </location>
</feature>
<protein>
    <submittedName>
        <fullName evidence="10">NADH/ubiquinone/plastoquinone</fullName>
    </submittedName>
</protein>
<feature type="transmembrane region" description="Helical" evidence="8">
    <location>
        <begin position="406"/>
        <end position="426"/>
    </location>
</feature>
<evidence type="ECO:0000313" key="11">
    <source>
        <dbReference type="Proteomes" id="UP000050580"/>
    </source>
</evidence>
<dbReference type="InterPro" id="IPR050586">
    <property type="entry name" value="CPA3_Na-H_Antiporter_D"/>
</dbReference>
<dbReference type="OrthoDB" id="9768329at2"/>
<dbReference type="STRING" id="1610491.AAV94_04245"/>
<proteinExistence type="inferred from homology"/>
<evidence type="ECO:0000256" key="5">
    <source>
        <dbReference type="ARBA" id="ARBA00022989"/>
    </source>
</evidence>
<dbReference type="GO" id="GO:0008137">
    <property type="term" value="F:NADH dehydrogenase (ubiquinone) activity"/>
    <property type="evidence" value="ECO:0007669"/>
    <property type="project" value="InterPro"/>
</dbReference>
<keyword evidence="10" id="KW-0830">Ubiquinone</keyword>
<evidence type="ECO:0000256" key="6">
    <source>
        <dbReference type="ARBA" id="ARBA00023136"/>
    </source>
</evidence>
<feature type="transmembrane region" description="Helical" evidence="8">
    <location>
        <begin position="166"/>
        <end position="187"/>
    </location>
</feature>
<dbReference type="RefSeq" id="WP_046741092.1">
    <property type="nucleotide sequence ID" value="NZ_LBNQ01000018.1"/>
</dbReference>
<comment type="caution">
    <text evidence="10">The sequence shown here is derived from an EMBL/GenBank/DDBJ whole genome shotgun (WGS) entry which is preliminary data.</text>
</comment>
<dbReference type="PANTHER" id="PTHR42703">
    <property type="entry name" value="NADH DEHYDROGENASE"/>
    <property type="match status" value="1"/>
</dbReference>
<feature type="transmembrane region" description="Helical" evidence="8">
    <location>
        <begin position="240"/>
        <end position="265"/>
    </location>
</feature>
<feature type="domain" description="NADH:quinone oxidoreductase/Mrp antiporter transmembrane" evidence="9">
    <location>
        <begin position="132"/>
        <end position="421"/>
    </location>
</feature>
<dbReference type="Pfam" id="PF00361">
    <property type="entry name" value="Proton_antipo_M"/>
    <property type="match status" value="1"/>
</dbReference>
<dbReference type="PRINTS" id="PR01437">
    <property type="entry name" value="NUOXDRDTASE4"/>
</dbReference>
<keyword evidence="4 7" id="KW-0812">Transmembrane</keyword>
<keyword evidence="5 8" id="KW-1133">Transmembrane helix</keyword>
<keyword evidence="6 8" id="KW-0472">Membrane</keyword>
<dbReference type="EMBL" id="LBNQ01000018">
    <property type="protein sequence ID" value="KKW68581.1"/>
    <property type="molecule type" value="Genomic_DNA"/>
</dbReference>
<dbReference type="InterPro" id="IPR001750">
    <property type="entry name" value="ND/Mrp_TM"/>
</dbReference>
<dbReference type="Proteomes" id="UP000050580">
    <property type="component" value="Unassembled WGS sequence"/>
</dbReference>
<feature type="transmembrane region" description="Helical" evidence="8">
    <location>
        <begin position="330"/>
        <end position="351"/>
    </location>
</feature>
<accession>A0A0U1Q1G2</accession>
<dbReference type="PANTHER" id="PTHR42703:SF1">
    <property type="entry name" value="NA(+)_H(+) ANTIPORTER SUBUNIT D1"/>
    <property type="match status" value="1"/>
</dbReference>
<dbReference type="GO" id="GO:0042773">
    <property type="term" value="P:ATP synthesis coupled electron transport"/>
    <property type="evidence" value="ECO:0007669"/>
    <property type="project" value="InterPro"/>
</dbReference>
<feature type="transmembrane region" description="Helical" evidence="8">
    <location>
        <begin position="136"/>
        <end position="154"/>
    </location>
</feature>
<evidence type="ECO:0000256" key="8">
    <source>
        <dbReference type="SAM" id="Phobius"/>
    </source>
</evidence>
<evidence type="ECO:0000256" key="3">
    <source>
        <dbReference type="ARBA" id="ARBA00022475"/>
    </source>
</evidence>
<feature type="transmembrane region" description="Helical" evidence="8">
    <location>
        <begin position="113"/>
        <end position="130"/>
    </location>
</feature>
<dbReference type="InterPro" id="IPR003918">
    <property type="entry name" value="NADH_UbQ_OxRdtase"/>
</dbReference>
<feature type="transmembrane region" description="Helical" evidence="8">
    <location>
        <begin position="207"/>
        <end position="233"/>
    </location>
</feature>
<feature type="transmembrane region" description="Helical" evidence="8">
    <location>
        <begin position="36"/>
        <end position="53"/>
    </location>
</feature>
<dbReference type="PATRIC" id="fig|1610491.3.peg.905"/>
<evidence type="ECO:0000259" key="9">
    <source>
        <dbReference type="Pfam" id="PF00361"/>
    </source>
</evidence>
<evidence type="ECO:0000256" key="2">
    <source>
        <dbReference type="ARBA" id="ARBA00005346"/>
    </source>
</evidence>
<keyword evidence="11" id="KW-1185">Reference proteome</keyword>
<evidence type="ECO:0000256" key="4">
    <source>
        <dbReference type="ARBA" id="ARBA00022692"/>
    </source>
</evidence>
<dbReference type="AlphaFoldDB" id="A0A0U1Q1G2"/>
<gene>
    <name evidence="10" type="ORF">AAV94_04245</name>
</gene>
<feature type="transmembrane region" description="Helical" evidence="8">
    <location>
        <begin position="277"/>
        <end position="295"/>
    </location>
</feature>
<comment type="subcellular location">
    <subcellularLocation>
        <location evidence="1">Cell membrane</location>
        <topology evidence="1">Multi-pass membrane protein</topology>
    </subcellularLocation>
    <subcellularLocation>
        <location evidence="7">Membrane</location>
        <topology evidence="7">Multi-pass membrane protein</topology>
    </subcellularLocation>
</comment>
<comment type="similarity">
    <text evidence="2">Belongs to the CPA3 antiporters (TC 2.A.63) subunit D family.</text>
</comment>
<evidence type="ECO:0000256" key="1">
    <source>
        <dbReference type="ARBA" id="ARBA00004651"/>
    </source>
</evidence>
<sequence length="505" mass="54043">MNVLIGHAIVWPVLLPLTAAAVCMLCWRLPRVQQVVHLLALTLLLAAAWLLLVQVQRHGVVATTFGGWAPPFGISFVADRFGAAMVVITAVLALAAGIFGLASTHQRHVRNGVFPLLLAMLAAVNGAFLTGDIFNLYVWFEIMLIAALGLLVLDQGRAQLDGAMKYAVLNLLSTLLFLLAIALLYGVTGTLNMADLAQVLPATPMRAALAVSAALFLVGFAIKAGCFPMFFWLPASYHTLPVAVLALFAGLLTKVGVFACYRVFTLLLENGPALRDVMAWMAAGTMLFGVFGAAVQWDVRRILSFHIISQIGYILLGLALGSAAGLAGGIFYILHHIIVKANLFLIAGAMYRASGTYDLRRMGGLARSQPLLALLFAIPALSLAGIPPLSGFWAKFLVIDATLRAGGGWLAAVALFVGLLTIFSMSKIWIEAFWKRAPVLRTRPRRLPLSMMVPIAALATITVWIGMAPQTLVAYSTLAAQSLEDVSPYIQATFGARAHGQEAGR</sequence>
<reference evidence="10 11" key="1">
    <citation type="submission" date="2015-05" db="EMBL/GenBank/DDBJ databases">
        <title>Draft genome sequence of Lampropedia sp. CT6, isolated from the microbial mat of a hot water spring, located at Manikaran, India.</title>
        <authorList>
            <person name="Tripathi C."/>
            <person name="Rani P."/>
            <person name="Mahato N.K."/>
            <person name="Lal R."/>
        </authorList>
    </citation>
    <scope>NUCLEOTIDE SEQUENCE [LARGE SCALE GENOMIC DNA]</scope>
    <source>
        <strain evidence="10 11">CT6</strain>
    </source>
</reference>
<feature type="transmembrane region" description="Helical" evidence="8">
    <location>
        <begin position="302"/>
        <end position="324"/>
    </location>
</feature>
<keyword evidence="3" id="KW-1003">Cell membrane</keyword>